<dbReference type="SMART" id="SM00102">
    <property type="entry name" value="ADF"/>
    <property type="match status" value="2"/>
</dbReference>
<evidence type="ECO:0000256" key="6">
    <source>
        <dbReference type="ARBA" id="ARBA00023212"/>
    </source>
</evidence>
<keyword evidence="4" id="KW-0677">Repeat</keyword>
<name>A0ABR0JXH7_9EURO</name>
<dbReference type="InterPro" id="IPR002108">
    <property type="entry name" value="ADF-H"/>
</dbReference>
<keyword evidence="6" id="KW-0206">Cytoskeleton</keyword>
<keyword evidence="3" id="KW-0963">Cytoplasm</keyword>
<dbReference type="InterPro" id="IPR029006">
    <property type="entry name" value="ADF-H/Gelsolin-like_dom_sf"/>
</dbReference>
<dbReference type="CDD" id="cd11285">
    <property type="entry name" value="ADF_Twf-N_like"/>
    <property type="match status" value="1"/>
</dbReference>
<feature type="region of interest" description="Disordered" evidence="8">
    <location>
        <begin position="295"/>
        <end position="342"/>
    </location>
</feature>
<comment type="caution">
    <text evidence="10">The sequence shown here is derived from an EMBL/GenBank/DDBJ whole genome shotgun (WGS) entry which is preliminary data.</text>
</comment>
<feature type="domain" description="ADF-H" evidence="9">
    <location>
        <begin position="3"/>
        <end position="136"/>
    </location>
</feature>
<organism evidence="10 11">
    <name type="scientific">Lithohypha guttulata</name>
    <dbReference type="NCBI Taxonomy" id="1690604"/>
    <lineage>
        <taxon>Eukaryota</taxon>
        <taxon>Fungi</taxon>
        <taxon>Dikarya</taxon>
        <taxon>Ascomycota</taxon>
        <taxon>Pezizomycotina</taxon>
        <taxon>Eurotiomycetes</taxon>
        <taxon>Chaetothyriomycetidae</taxon>
        <taxon>Chaetothyriales</taxon>
        <taxon>Trichomeriaceae</taxon>
        <taxon>Lithohypha</taxon>
    </lineage>
</organism>
<evidence type="ECO:0000256" key="5">
    <source>
        <dbReference type="ARBA" id="ARBA00023203"/>
    </source>
</evidence>
<dbReference type="CDD" id="cd11284">
    <property type="entry name" value="ADF_Twf-C_like"/>
    <property type="match status" value="1"/>
</dbReference>
<dbReference type="Gene3D" id="3.40.20.10">
    <property type="entry name" value="Severin"/>
    <property type="match status" value="2"/>
</dbReference>
<keyword evidence="11" id="KW-1185">Reference proteome</keyword>
<evidence type="ECO:0000256" key="7">
    <source>
        <dbReference type="ARBA" id="ARBA00038532"/>
    </source>
</evidence>
<dbReference type="Pfam" id="PF00241">
    <property type="entry name" value="Cofilin_ADF"/>
    <property type="match status" value="2"/>
</dbReference>
<evidence type="ECO:0000256" key="1">
    <source>
        <dbReference type="ARBA" id="ARBA00004245"/>
    </source>
</evidence>
<feature type="domain" description="ADF-H" evidence="9">
    <location>
        <begin position="184"/>
        <end position="314"/>
    </location>
</feature>
<sequence>MQSGITASEELQDAFSTYTSDSSLFALPITITGESLQPQPPISFTSSDFGSSLHSLKDLLQPKTPIYLVLRPSPQQNHGLIAITYVPSTAPVRQKMLFASTRNTLIRDLGLERFGDSIFATDEDEVLDQALWRTRRANGVASTAGRDENILSREERELQGVKRAEEEERHGTSGRDLMGEGGSGGRLAMEITDDAREALRTLSQDSSFVQLGIQISSETLELLKSESDVKPAAFLASIPGDRPSYSFLHYPGTEEVVFVYTCPGSSKVKERMVYASARASVLQAAKGEGVNVTRRLEQGDADEVTETRLREEVGIKSEGEDGAAPTTTSRQGFAKPKRPGKR</sequence>
<comment type="similarity">
    <text evidence="2">Belongs to the actin-binding proteins ADF family. Twinfilin subfamily.</text>
</comment>
<dbReference type="Proteomes" id="UP001345013">
    <property type="component" value="Unassembled WGS sequence"/>
</dbReference>
<accession>A0ABR0JXH7</accession>
<gene>
    <name evidence="10" type="primary">TWF1</name>
    <name evidence="10" type="ORF">LTR24_009267</name>
</gene>
<feature type="compositionally biased region" description="Basic and acidic residues" evidence="8">
    <location>
        <begin position="305"/>
        <end position="319"/>
    </location>
</feature>
<feature type="compositionally biased region" description="Basic and acidic residues" evidence="8">
    <location>
        <begin position="155"/>
        <end position="173"/>
    </location>
</feature>
<evidence type="ECO:0000256" key="4">
    <source>
        <dbReference type="ARBA" id="ARBA00022737"/>
    </source>
</evidence>
<dbReference type="InterPro" id="IPR028458">
    <property type="entry name" value="Twinfilin"/>
</dbReference>
<reference evidence="10 11" key="1">
    <citation type="submission" date="2023-08" db="EMBL/GenBank/DDBJ databases">
        <title>Black Yeasts Isolated from many extreme environments.</title>
        <authorList>
            <person name="Coleine C."/>
            <person name="Stajich J.E."/>
            <person name="Selbmann L."/>
        </authorList>
    </citation>
    <scope>NUCLEOTIDE SEQUENCE [LARGE SCALE GENOMIC DNA]</scope>
    <source>
        <strain evidence="10 11">CCFEE 5885</strain>
    </source>
</reference>
<proteinExistence type="inferred from homology"/>
<keyword evidence="5" id="KW-0009">Actin-binding</keyword>
<dbReference type="EMBL" id="JAVRRG010000195">
    <property type="protein sequence ID" value="KAK5079454.1"/>
    <property type="molecule type" value="Genomic_DNA"/>
</dbReference>
<evidence type="ECO:0000313" key="10">
    <source>
        <dbReference type="EMBL" id="KAK5079454.1"/>
    </source>
</evidence>
<evidence type="ECO:0000256" key="3">
    <source>
        <dbReference type="ARBA" id="ARBA00022490"/>
    </source>
</evidence>
<evidence type="ECO:0000256" key="2">
    <source>
        <dbReference type="ARBA" id="ARBA00009557"/>
    </source>
</evidence>
<dbReference type="PANTHER" id="PTHR13759">
    <property type="entry name" value="TWINFILIN"/>
    <property type="match status" value="1"/>
</dbReference>
<comment type="subunit">
    <text evidence="7">Interacts with G-actin; ADP-actin form.</text>
</comment>
<feature type="region of interest" description="Disordered" evidence="8">
    <location>
        <begin position="155"/>
        <end position="184"/>
    </location>
</feature>
<evidence type="ECO:0000256" key="8">
    <source>
        <dbReference type="SAM" id="MobiDB-lite"/>
    </source>
</evidence>
<comment type="subcellular location">
    <subcellularLocation>
        <location evidence="1">Cytoplasm</location>
        <location evidence="1">Cytoskeleton</location>
    </subcellularLocation>
</comment>
<evidence type="ECO:0000259" key="9">
    <source>
        <dbReference type="PROSITE" id="PS51263"/>
    </source>
</evidence>
<protein>
    <submittedName>
        <fullName evidence="10">Twinfilin-1</fullName>
    </submittedName>
</protein>
<dbReference type="SUPFAM" id="SSF55753">
    <property type="entry name" value="Actin depolymerizing proteins"/>
    <property type="match status" value="2"/>
</dbReference>
<dbReference type="PANTHER" id="PTHR13759:SF1">
    <property type="entry name" value="TWINFILIN"/>
    <property type="match status" value="1"/>
</dbReference>
<evidence type="ECO:0000313" key="11">
    <source>
        <dbReference type="Proteomes" id="UP001345013"/>
    </source>
</evidence>
<dbReference type="PROSITE" id="PS51263">
    <property type="entry name" value="ADF_H"/>
    <property type="match status" value="2"/>
</dbReference>